<dbReference type="AlphaFoldDB" id="A0A4Q2TRC8"/>
<dbReference type="InterPro" id="IPR039315">
    <property type="entry name" value="CheW"/>
</dbReference>
<dbReference type="Gene3D" id="2.40.50.180">
    <property type="entry name" value="CheA-289, Domain 4"/>
    <property type="match status" value="1"/>
</dbReference>
<name>A0A4Q2TRC8_9HYPH</name>
<dbReference type="InterPro" id="IPR036061">
    <property type="entry name" value="CheW-like_dom_sf"/>
</dbReference>
<dbReference type="Gene3D" id="2.30.30.40">
    <property type="entry name" value="SH3 Domains"/>
    <property type="match status" value="1"/>
</dbReference>
<feature type="compositionally biased region" description="Basic and acidic residues" evidence="1">
    <location>
        <begin position="176"/>
        <end position="186"/>
    </location>
</feature>
<dbReference type="EMBL" id="SDVB01000106">
    <property type="protein sequence ID" value="RYC23152.1"/>
    <property type="molecule type" value="Genomic_DNA"/>
</dbReference>
<dbReference type="GO" id="GO:0005829">
    <property type="term" value="C:cytosol"/>
    <property type="evidence" value="ECO:0007669"/>
    <property type="project" value="TreeGrafter"/>
</dbReference>
<feature type="region of interest" description="Disordered" evidence="1">
    <location>
        <begin position="157"/>
        <end position="186"/>
    </location>
</feature>
<sequence>MTTPSPQPDATIDWVDVRSRMNAAIAQTEGLLFPTERHLASLRDARGAEDGVVPQVKEDARAAMAFTLSGQRFAIELPLICEVVAKLRVTPLAGVPSHLVGIHDMRGDLLPVFDLRPLLELPHEDECDAGWGLVVGEARPEFTVLCESIPEIIALPANRGPGDEASGVEGLEDDVEGAREVTPEPDTRLLDASFLLTDPRLFPVGPDAGLVRTAEKESRP</sequence>
<organism evidence="3 4">
    <name type="scientific">Ciceribacter ferrooxidans</name>
    <dbReference type="NCBI Taxonomy" id="2509717"/>
    <lineage>
        <taxon>Bacteria</taxon>
        <taxon>Pseudomonadati</taxon>
        <taxon>Pseudomonadota</taxon>
        <taxon>Alphaproteobacteria</taxon>
        <taxon>Hyphomicrobiales</taxon>
        <taxon>Rhizobiaceae</taxon>
        <taxon>Ciceribacter</taxon>
    </lineage>
</organism>
<protein>
    <submittedName>
        <fullName evidence="3">Chemotaxis protein CheW</fullName>
    </submittedName>
</protein>
<dbReference type="SUPFAM" id="SSF50341">
    <property type="entry name" value="CheW-like"/>
    <property type="match status" value="1"/>
</dbReference>
<reference evidence="3 4" key="1">
    <citation type="submission" date="2019-01" db="EMBL/GenBank/DDBJ databases">
        <authorList>
            <person name="Deng T."/>
        </authorList>
    </citation>
    <scope>NUCLEOTIDE SEQUENCE [LARGE SCALE GENOMIC DNA]</scope>
    <source>
        <strain evidence="3 4">F8825</strain>
    </source>
</reference>
<dbReference type="RefSeq" id="WP_165351064.1">
    <property type="nucleotide sequence ID" value="NZ_SDVB01000106.1"/>
</dbReference>
<evidence type="ECO:0000313" key="3">
    <source>
        <dbReference type="EMBL" id="RYC23152.1"/>
    </source>
</evidence>
<dbReference type="Proteomes" id="UP000291088">
    <property type="component" value="Unassembled WGS sequence"/>
</dbReference>
<gene>
    <name evidence="3" type="ORF">EUU22_03360</name>
</gene>
<dbReference type="InterPro" id="IPR002545">
    <property type="entry name" value="CheW-lke_dom"/>
</dbReference>
<evidence type="ECO:0000313" key="4">
    <source>
        <dbReference type="Proteomes" id="UP000291088"/>
    </source>
</evidence>
<dbReference type="PROSITE" id="PS50851">
    <property type="entry name" value="CHEW"/>
    <property type="match status" value="1"/>
</dbReference>
<evidence type="ECO:0000259" key="2">
    <source>
        <dbReference type="PROSITE" id="PS50851"/>
    </source>
</evidence>
<keyword evidence="4" id="KW-1185">Reference proteome</keyword>
<dbReference type="SMART" id="SM00260">
    <property type="entry name" value="CheW"/>
    <property type="match status" value="1"/>
</dbReference>
<accession>A0A4Q2TRC8</accession>
<dbReference type="PANTHER" id="PTHR22617:SF23">
    <property type="entry name" value="CHEMOTAXIS PROTEIN CHEW"/>
    <property type="match status" value="1"/>
</dbReference>
<proteinExistence type="predicted"/>
<comment type="caution">
    <text evidence="3">The sequence shown here is derived from an EMBL/GenBank/DDBJ whole genome shotgun (WGS) entry which is preliminary data.</text>
</comment>
<dbReference type="GO" id="GO:0006935">
    <property type="term" value="P:chemotaxis"/>
    <property type="evidence" value="ECO:0007669"/>
    <property type="project" value="InterPro"/>
</dbReference>
<dbReference type="GO" id="GO:0007165">
    <property type="term" value="P:signal transduction"/>
    <property type="evidence" value="ECO:0007669"/>
    <property type="project" value="InterPro"/>
</dbReference>
<dbReference type="PANTHER" id="PTHR22617">
    <property type="entry name" value="CHEMOTAXIS SENSOR HISTIDINE KINASE-RELATED"/>
    <property type="match status" value="1"/>
</dbReference>
<feature type="domain" description="CheW-like" evidence="2">
    <location>
        <begin position="60"/>
        <end position="201"/>
    </location>
</feature>
<evidence type="ECO:0000256" key="1">
    <source>
        <dbReference type="SAM" id="MobiDB-lite"/>
    </source>
</evidence>
<dbReference type="Pfam" id="PF01584">
    <property type="entry name" value="CheW"/>
    <property type="match status" value="1"/>
</dbReference>